<feature type="compositionally biased region" description="Polar residues" evidence="2">
    <location>
        <begin position="620"/>
        <end position="632"/>
    </location>
</feature>
<feature type="region of interest" description="Disordered" evidence="2">
    <location>
        <begin position="476"/>
        <end position="554"/>
    </location>
</feature>
<evidence type="ECO:0000313" key="4">
    <source>
        <dbReference type="EMBL" id="KAE8974701.1"/>
    </source>
</evidence>
<dbReference type="Pfam" id="PF03732">
    <property type="entry name" value="Retrotrans_gag"/>
    <property type="match status" value="1"/>
</dbReference>
<accession>A0A6A3HYD8</accession>
<evidence type="ECO:0000313" key="5">
    <source>
        <dbReference type="Proteomes" id="UP000429607"/>
    </source>
</evidence>
<dbReference type="SUPFAM" id="SSF57756">
    <property type="entry name" value="Retrovirus zinc finger-like domains"/>
    <property type="match status" value="1"/>
</dbReference>
<feature type="domain" description="CCHC-type" evidence="3">
    <location>
        <begin position="585"/>
        <end position="599"/>
    </location>
</feature>
<feature type="compositionally biased region" description="Polar residues" evidence="2">
    <location>
        <begin position="1"/>
        <end position="10"/>
    </location>
</feature>
<dbReference type="Pfam" id="PF00098">
    <property type="entry name" value="zf-CCHC"/>
    <property type="match status" value="1"/>
</dbReference>
<dbReference type="Gene3D" id="4.10.60.10">
    <property type="entry name" value="Zinc finger, CCHC-type"/>
    <property type="match status" value="1"/>
</dbReference>
<feature type="region of interest" description="Disordered" evidence="2">
    <location>
        <begin position="391"/>
        <end position="423"/>
    </location>
</feature>
<dbReference type="PANTHER" id="PTHR33223:SF6">
    <property type="entry name" value="CCHC-TYPE DOMAIN-CONTAINING PROTEIN"/>
    <property type="match status" value="1"/>
</dbReference>
<keyword evidence="1" id="KW-0862">Zinc</keyword>
<evidence type="ECO:0000256" key="1">
    <source>
        <dbReference type="PROSITE-ProRule" id="PRU00047"/>
    </source>
</evidence>
<name>A0A6A3HYD8_9STRA</name>
<gene>
    <name evidence="4" type="ORF">PR001_g25918</name>
</gene>
<feature type="compositionally biased region" description="Polar residues" evidence="2">
    <location>
        <begin position="22"/>
        <end position="32"/>
    </location>
</feature>
<dbReference type="GO" id="GO:0008270">
    <property type="term" value="F:zinc ion binding"/>
    <property type="evidence" value="ECO:0007669"/>
    <property type="project" value="UniProtKB-KW"/>
</dbReference>
<dbReference type="InterPro" id="IPR036875">
    <property type="entry name" value="Znf_CCHC_sf"/>
</dbReference>
<feature type="compositionally biased region" description="Basic and acidic residues" evidence="2">
    <location>
        <begin position="128"/>
        <end position="148"/>
    </location>
</feature>
<feature type="compositionally biased region" description="Low complexity" evidence="2">
    <location>
        <begin position="52"/>
        <end position="63"/>
    </location>
</feature>
<organism evidence="4 5">
    <name type="scientific">Phytophthora rubi</name>
    <dbReference type="NCBI Taxonomy" id="129364"/>
    <lineage>
        <taxon>Eukaryota</taxon>
        <taxon>Sar</taxon>
        <taxon>Stramenopiles</taxon>
        <taxon>Oomycota</taxon>
        <taxon>Peronosporomycetes</taxon>
        <taxon>Peronosporales</taxon>
        <taxon>Peronosporaceae</taxon>
        <taxon>Phytophthora</taxon>
    </lineage>
</organism>
<dbReference type="AlphaFoldDB" id="A0A6A3HYD8"/>
<feature type="compositionally biased region" description="Low complexity" evidence="2">
    <location>
        <begin position="187"/>
        <end position="196"/>
    </location>
</feature>
<dbReference type="InterPro" id="IPR005162">
    <property type="entry name" value="Retrotrans_gag_dom"/>
</dbReference>
<feature type="compositionally biased region" description="Polar residues" evidence="2">
    <location>
        <begin position="478"/>
        <end position="494"/>
    </location>
</feature>
<keyword evidence="1" id="KW-0863">Zinc-finger</keyword>
<feature type="compositionally biased region" description="Polar residues" evidence="2">
    <location>
        <begin position="64"/>
        <end position="88"/>
    </location>
</feature>
<protein>
    <recommendedName>
        <fullName evidence="3">CCHC-type domain-containing protein</fullName>
    </recommendedName>
</protein>
<dbReference type="EMBL" id="QXFV01003683">
    <property type="protein sequence ID" value="KAE8974701.1"/>
    <property type="molecule type" value="Genomic_DNA"/>
</dbReference>
<sequence length="632" mass="68288">MTTAGETTGSARDARAWRRASLSPTAMTPTQSRRQRTAAELTLDTGNRGRARLAAASVRVASGHTPQPRQSNTGSTVLDQTTTPSRTANLMVGSRVDNDEEPRAVRFTSDPVPPRQQPVRPSLTGHGDGQHGDDQHGDPRDGQLDSNEHGFGGYRGNDGDGTQSADTHTDPPTQPARRSEPPPPATPTWSSTPATPLAMAPTRQVIREFRGRKKMRLPKFKGLGGTMAVSTWLRAVQTDTRRQERTLGVHWDEDEVYFVMASHLEGEALRWYGNIMSAITDETDENLARLLRGRYGEQRSDPEVVASLNGRKQMRGEPLVEYAAALREIVADRSIGEEWLVDAFLNGMSNSSSATHVRGREPQTLDEAVRVATRQVGRFGEDHRVGLEAAMAKQDKRAGRPSRNTSTPLGAAAPLGLGGKEQSAAAGNLSLGGFGNVLPMQKPPRYDVDGRLISPVGAAGWGPGIAMVPQGYTLVPLGTQTGSETRTQTSSNKGGQPPTANRGQRGDGGGNQGRRSGRMLKVEGQASQRAPLGVRDEASRYGPQPRQARQPLRTREERLANHQRYQAGRSSQQAASTAGTGDRVCYYCWNTGHFARECRLKASDFAAQDTSPDQNDEVSAEQSTEAGNAQRA</sequence>
<reference evidence="4 5" key="1">
    <citation type="submission" date="2018-09" db="EMBL/GenBank/DDBJ databases">
        <title>Genomic investigation of the strawberry pathogen Phytophthora fragariae indicates pathogenicity is determined by transcriptional variation in three key races.</title>
        <authorList>
            <person name="Adams T.M."/>
            <person name="Armitage A.D."/>
            <person name="Sobczyk M.K."/>
            <person name="Bates H.J."/>
            <person name="Dunwell J.M."/>
            <person name="Nellist C.F."/>
            <person name="Harrison R.J."/>
        </authorList>
    </citation>
    <scope>NUCLEOTIDE SEQUENCE [LARGE SCALE GENOMIC DNA]</scope>
    <source>
        <strain evidence="4 5">SCRP249</strain>
    </source>
</reference>
<keyword evidence="1" id="KW-0479">Metal-binding</keyword>
<dbReference type="Proteomes" id="UP000429607">
    <property type="component" value="Unassembled WGS sequence"/>
</dbReference>
<dbReference type="PANTHER" id="PTHR33223">
    <property type="entry name" value="CCHC-TYPE DOMAIN-CONTAINING PROTEIN"/>
    <property type="match status" value="1"/>
</dbReference>
<comment type="caution">
    <text evidence="4">The sequence shown here is derived from an EMBL/GenBank/DDBJ whole genome shotgun (WGS) entry which is preliminary data.</text>
</comment>
<proteinExistence type="predicted"/>
<evidence type="ECO:0000256" key="2">
    <source>
        <dbReference type="SAM" id="MobiDB-lite"/>
    </source>
</evidence>
<dbReference type="SMART" id="SM00343">
    <property type="entry name" value="ZnF_C2HC"/>
    <property type="match status" value="1"/>
</dbReference>
<dbReference type="PROSITE" id="PS50158">
    <property type="entry name" value="ZF_CCHC"/>
    <property type="match status" value="1"/>
</dbReference>
<feature type="region of interest" description="Disordered" evidence="2">
    <location>
        <begin position="607"/>
        <end position="632"/>
    </location>
</feature>
<dbReference type="GO" id="GO:0003676">
    <property type="term" value="F:nucleic acid binding"/>
    <property type="evidence" value="ECO:0007669"/>
    <property type="project" value="InterPro"/>
</dbReference>
<dbReference type="InterPro" id="IPR001878">
    <property type="entry name" value="Znf_CCHC"/>
</dbReference>
<feature type="region of interest" description="Disordered" evidence="2">
    <location>
        <begin position="1"/>
        <end position="201"/>
    </location>
</feature>
<evidence type="ECO:0000259" key="3">
    <source>
        <dbReference type="PROSITE" id="PS50158"/>
    </source>
</evidence>